<dbReference type="EMBL" id="LVEN01000010">
    <property type="protein sequence ID" value="OCB76374.1"/>
    <property type="molecule type" value="Genomic_DNA"/>
</dbReference>
<sequence length="234" mass="27643">MHFSASIFYPKKSRQFDFTLSEKLTYYSLTAIISYTLLLVFIEKSFGYDISEYTYSLLIIPFITYIIGGAIRLNEYENLNGHFIGSMSFEDDFLLMESKEYLYNKIEDLIVFGNSYSGQRNENTRSGPMYSNGVHNSISFVYDDQKIFRNFKLDSERHIDELQSALLNIITNEKIPYQRKYLNFINSEYRSFMKFELFIAKLIKEKRMECTEGLLFIGYDSDEEAKELRAKYCC</sequence>
<proteinExistence type="predicted"/>
<keyword evidence="1" id="KW-0472">Membrane</keyword>
<evidence type="ECO:0000256" key="1">
    <source>
        <dbReference type="SAM" id="Phobius"/>
    </source>
</evidence>
<dbReference type="Proteomes" id="UP000093343">
    <property type="component" value="Unassembled WGS sequence"/>
</dbReference>
<gene>
    <name evidence="2" type="ORF">FLP_06695</name>
</gene>
<name>A0ABX2XRK6_9FLAO</name>
<protein>
    <recommendedName>
        <fullName evidence="4">SMODS-associated NUDIX domain-containing protein</fullName>
    </recommendedName>
</protein>
<feature type="transmembrane region" description="Helical" evidence="1">
    <location>
        <begin position="24"/>
        <end position="42"/>
    </location>
</feature>
<keyword evidence="1" id="KW-1133">Transmembrane helix</keyword>
<keyword evidence="1" id="KW-0812">Transmembrane</keyword>
<accession>A0ABX2XRK6</accession>
<dbReference type="RefSeq" id="WP_065448739.1">
    <property type="nucleotide sequence ID" value="NZ_LVEN01000010.1"/>
</dbReference>
<evidence type="ECO:0008006" key="4">
    <source>
        <dbReference type="Google" id="ProtNLM"/>
    </source>
</evidence>
<evidence type="ECO:0000313" key="3">
    <source>
        <dbReference type="Proteomes" id="UP000093343"/>
    </source>
</evidence>
<evidence type="ECO:0000313" key="2">
    <source>
        <dbReference type="EMBL" id="OCB76374.1"/>
    </source>
</evidence>
<reference evidence="3" key="1">
    <citation type="submission" date="2016-03" db="EMBL/GenBank/DDBJ databases">
        <title>Draft genome sequence of Paenibacillus glacialis DSM 22343.</title>
        <authorList>
            <person name="Shin S.-K."/>
            <person name="Yi H."/>
        </authorList>
    </citation>
    <scope>NUCLEOTIDE SEQUENCE [LARGE SCALE GENOMIC DNA]</scope>
    <source>
        <strain evidence="3">CCUG 60099</strain>
    </source>
</reference>
<comment type="caution">
    <text evidence="2">The sequence shown here is derived from an EMBL/GenBank/DDBJ whole genome shotgun (WGS) entry which is preliminary data.</text>
</comment>
<organism evidence="2 3">
    <name type="scientific">Flavobacterium piscis</name>
    <dbReference type="NCBI Taxonomy" id="1114874"/>
    <lineage>
        <taxon>Bacteria</taxon>
        <taxon>Pseudomonadati</taxon>
        <taxon>Bacteroidota</taxon>
        <taxon>Flavobacteriia</taxon>
        <taxon>Flavobacteriales</taxon>
        <taxon>Flavobacteriaceae</taxon>
        <taxon>Flavobacterium</taxon>
    </lineage>
</organism>
<feature type="transmembrane region" description="Helical" evidence="1">
    <location>
        <begin position="54"/>
        <end position="73"/>
    </location>
</feature>
<keyword evidence="3" id="KW-1185">Reference proteome</keyword>